<evidence type="ECO:0000313" key="1">
    <source>
        <dbReference type="EMBL" id="KAL0057502.1"/>
    </source>
</evidence>
<protein>
    <submittedName>
        <fullName evidence="1">Uncharacterized protein</fullName>
    </submittedName>
</protein>
<evidence type="ECO:0000313" key="2">
    <source>
        <dbReference type="Proteomes" id="UP001437256"/>
    </source>
</evidence>
<proteinExistence type="predicted"/>
<organism evidence="1 2">
    <name type="scientific">Marasmius tenuissimus</name>
    <dbReference type="NCBI Taxonomy" id="585030"/>
    <lineage>
        <taxon>Eukaryota</taxon>
        <taxon>Fungi</taxon>
        <taxon>Dikarya</taxon>
        <taxon>Basidiomycota</taxon>
        <taxon>Agaricomycotina</taxon>
        <taxon>Agaricomycetes</taxon>
        <taxon>Agaricomycetidae</taxon>
        <taxon>Agaricales</taxon>
        <taxon>Marasmiineae</taxon>
        <taxon>Marasmiaceae</taxon>
        <taxon>Marasmius</taxon>
    </lineage>
</organism>
<keyword evidence="2" id="KW-1185">Reference proteome</keyword>
<reference evidence="1 2" key="1">
    <citation type="submission" date="2024-05" db="EMBL/GenBank/DDBJ databases">
        <title>A draft genome resource for the thread blight pathogen Marasmius tenuissimus strain MS-2.</title>
        <authorList>
            <person name="Yulfo-Soto G.E."/>
            <person name="Baruah I.K."/>
            <person name="Amoako-Attah I."/>
            <person name="Bukari Y."/>
            <person name="Meinhardt L.W."/>
            <person name="Bailey B.A."/>
            <person name="Cohen S.P."/>
        </authorList>
    </citation>
    <scope>NUCLEOTIDE SEQUENCE [LARGE SCALE GENOMIC DNA]</scope>
    <source>
        <strain evidence="1 2">MS-2</strain>
    </source>
</reference>
<gene>
    <name evidence="1" type="ORF">AAF712_015857</name>
</gene>
<feature type="non-terminal residue" evidence="1">
    <location>
        <position position="1"/>
    </location>
</feature>
<comment type="caution">
    <text evidence="1">The sequence shown here is derived from an EMBL/GenBank/DDBJ whole genome shotgun (WGS) entry which is preliminary data.</text>
</comment>
<sequence>NKFVSSNQVSRSFLEYPLAYPQASIEQSGVFGYVGNARPQTSDFHSLLLHCTLDAVLAIVVADKGSEDGSVCLTTLERSKD</sequence>
<dbReference type="EMBL" id="JBBXMP010000513">
    <property type="protein sequence ID" value="KAL0057502.1"/>
    <property type="molecule type" value="Genomic_DNA"/>
</dbReference>
<name>A0ABR2Z8E0_9AGAR</name>
<accession>A0ABR2Z8E0</accession>
<dbReference type="Proteomes" id="UP001437256">
    <property type="component" value="Unassembled WGS sequence"/>
</dbReference>